<dbReference type="InterPro" id="IPR004089">
    <property type="entry name" value="MCPsignal_dom"/>
</dbReference>
<evidence type="ECO:0000259" key="7">
    <source>
        <dbReference type="PROSITE" id="PS50885"/>
    </source>
</evidence>
<feature type="domain" description="Methyl-accepting transducer" evidence="6">
    <location>
        <begin position="362"/>
        <end position="598"/>
    </location>
</feature>
<evidence type="ECO:0000313" key="8">
    <source>
        <dbReference type="EMBL" id="SDX36323.1"/>
    </source>
</evidence>
<dbReference type="InterPro" id="IPR003660">
    <property type="entry name" value="HAMP_dom"/>
</dbReference>
<keyword evidence="5" id="KW-0472">Membrane</keyword>
<sequence length="656" mass="71332">MFTNLRLWVNYMIGAGAAILLAVSVLSYFNLRALDALTLEAEHTELRQHVAAMRLDVAAETRLAEALSALVATIPEVQQRFAAGDRDWLRTQLLPPYAKLSQEYGTVQFQFHTPPATSFLRLHQPEKFGDDLASFRHSVVDTNTRLQPNRGLESGVAGLGARGMVPVFNQEQHLGSVEFGLNFGPAFFEAFKQRHSVEAALHLIRDGRIATFASTAGERPLLDDAVILTAAAGTPQYAQRELGGRPLAVYVEAIQDYAGQPLGVIEVAMDRTHYTLIWQLALQQAIWIGALVLLSGLLLALFSARVLARRIQQVTESVNRVAAGNLAREITLNGRDELAELAEATERMRRHLRDLVAEVEHNAQSVHEAARQIAQAVDSQAATSSEMSSSVAEITSTMEELSSSSAQIAEYSGSVVEIAHRTYDGSRQGEESMRHLVDKMEEIRHDNQISLREIVDLGGKSKEITRIMEIIDTVADQTKLIAFNAALEASSAGEAGKRFGVVAAEIRRLADSVSESTAEIAHKIGEIQETIGRLVITSEKGSVGIEQGLDASAHTADFLHELVQTASETTSSAQQISLSTQQQRTASNQVVVALKEIVTASADTADSVRRISLVAQSMIQLSTTLNSQVERFVLDETTEAASRHAPPNPVTPSTPA</sequence>
<feature type="transmembrane region" description="Helical" evidence="5">
    <location>
        <begin position="285"/>
        <end position="308"/>
    </location>
</feature>
<dbReference type="SMART" id="SM00283">
    <property type="entry name" value="MA"/>
    <property type="match status" value="1"/>
</dbReference>
<evidence type="ECO:0000256" key="4">
    <source>
        <dbReference type="PROSITE-ProRule" id="PRU00284"/>
    </source>
</evidence>
<dbReference type="EMBL" id="FNOW01000002">
    <property type="protein sequence ID" value="SDX36323.1"/>
    <property type="molecule type" value="Genomic_DNA"/>
</dbReference>
<evidence type="ECO:0000256" key="3">
    <source>
        <dbReference type="ARBA" id="ARBA00029447"/>
    </source>
</evidence>
<gene>
    <name evidence="8" type="ORF">SAMN05421644_10219</name>
</gene>
<dbReference type="InterPro" id="IPR029151">
    <property type="entry name" value="Sensor-like_sf"/>
</dbReference>
<dbReference type="Pfam" id="PF00015">
    <property type="entry name" value="MCPsignal"/>
    <property type="match status" value="1"/>
</dbReference>
<feature type="domain" description="HAMP" evidence="7">
    <location>
        <begin position="305"/>
        <end position="357"/>
    </location>
</feature>
<keyword evidence="2 4" id="KW-0807">Transducer</keyword>
<dbReference type="Proteomes" id="UP000198672">
    <property type="component" value="Unassembled WGS sequence"/>
</dbReference>
<dbReference type="PROSITE" id="PS50111">
    <property type="entry name" value="CHEMOTAXIS_TRANSDUC_2"/>
    <property type="match status" value="1"/>
</dbReference>
<dbReference type="GO" id="GO:0016020">
    <property type="term" value="C:membrane"/>
    <property type="evidence" value="ECO:0007669"/>
    <property type="project" value="UniProtKB-SubCell"/>
</dbReference>
<dbReference type="STRING" id="61595.SAMN05421644_10219"/>
<dbReference type="PANTHER" id="PTHR32089">
    <property type="entry name" value="METHYL-ACCEPTING CHEMOTAXIS PROTEIN MCPB"/>
    <property type="match status" value="1"/>
</dbReference>
<proteinExistence type="inferred from homology"/>
<keyword evidence="5" id="KW-0812">Transmembrane</keyword>
<dbReference type="Pfam" id="PF00672">
    <property type="entry name" value="HAMP"/>
    <property type="match status" value="1"/>
</dbReference>
<protein>
    <submittedName>
        <fullName evidence="8">Methyl-accepting chemotaxis protein</fullName>
    </submittedName>
</protein>
<evidence type="ECO:0000313" key="9">
    <source>
        <dbReference type="Proteomes" id="UP000198672"/>
    </source>
</evidence>
<dbReference type="AlphaFoldDB" id="A0A1H3B337"/>
<comment type="similarity">
    <text evidence="3">Belongs to the methyl-accepting chemotaxis (MCP) protein family.</text>
</comment>
<dbReference type="SMART" id="SM00304">
    <property type="entry name" value="HAMP"/>
    <property type="match status" value="1"/>
</dbReference>
<evidence type="ECO:0000259" key="6">
    <source>
        <dbReference type="PROSITE" id="PS50111"/>
    </source>
</evidence>
<keyword evidence="5" id="KW-1133">Transmembrane helix</keyword>
<dbReference type="SUPFAM" id="SSF58104">
    <property type="entry name" value="Methyl-accepting chemotaxis protein (MCP) signaling domain"/>
    <property type="match status" value="1"/>
</dbReference>
<comment type="subcellular location">
    <subcellularLocation>
        <location evidence="1">Membrane</location>
    </subcellularLocation>
</comment>
<name>A0A1H3B337_ALLWA</name>
<evidence type="ECO:0000256" key="1">
    <source>
        <dbReference type="ARBA" id="ARBA00004370"/>
    </source>
</evidence>
<dbReference type="Pfam" id="PF14827">
    <property type="entry name" value="dCache_3"/>
    <property type="match status" value="1"/>
</dbReference>
<dbReference type="GO" id="GO:0007165">
    <property type="term" value="P:signal transduction"/>
    <property type="evidence" value="ECO:0007669"/>
    <property type="project" value="UniProtKB-KW"/>
</dbReference>
<dbReference type="GO" id="GO:0006935">
    <property type="term" value="P:chemotaxis"/>
    <property type="evidence" value="ECO:0007669"/>
    <property type="project" value="UniProtKB-ARBA"/>
</dbReference>
<reference evidence="9" key="1">
    <citation type="submission" date="2016-10" db="EMBL/GenBank/DDBJ databases">
        <authorList>
            <person name="Varghese N."/>
            <person name="Submissions S."/>
        </authorList>
    </citation>
    <scope>NUCLEOTIDE SEQUENCE [LARGE SCALE GENOMIC DNA]</scope>
    <source>
        <strain evidence="9">DSM 173</strain>
    </source>
</reference>
<accession>A0A1H3B337</accession>
<dbReference type="OrthoDB" id="9781845at2"/>
<dbReference type="PROSITE" id="PS50885">
    <property type="entry name" value="HAMP"/>
    <property type="match status" value="1"/>
</dbReference>
<keyword evidence="9" id="KW-1185">Reference proteome</keyword>
<dbReference type="InterPro" id="IPR029150">
    <property type="entry name" value="dCache_3"/>
</dbReference>
<evidence type="ECO:0000256" key="2">
    <source>
        <dbReference type="ARBA" id="ARBA00023224"/>
    </source>
</evidence>
<dbReference type="PANTHER" id="PTHR32089:SF112">
    <property type="entry name" value="LYSOZYME-LIKE PROTEIN-RELATED"/>
    <property type="match status" value="1"/>
</dbReference>
<organism evidence="8 9">
    <name type="scientific">Allochromatium warmingii</name>
    <name type="common">Chromatium warmingii</name>
    <dbReference type="NCBI Taxonomy" id="61595"/>
    <lineage>
        <taxon>Bacteria</taxon>
        <taxon>Pseudomonadati</taxon>
        <taxon>Pseudomonadota</taxon>
        <taxon>Gammaproteobacteria</taxon>
        <taxon>Chromatiales</taxon>
        <taxon>Chromatiaceae</taxon>
        <taxon>Allochromatium</taxon>
    </lineage>
</organism>
<dbReference type="RefSeq" id="WP_091331555.1">
    <property type="nucleotide sequence ID" value="NZ_FNOW01000002.1"/>
</dbReference>
<feature type="transmembrane region" description="Helical" evidence="5">
    <location>
        <begin position="7"/>
        <end position="29"/>
    </location>
</feature>
<evidence type="ECO:0000256" key="5">
    <source>
        <dbReference type="SAM" id="Phobius"/>
    </source>
</evidence>
<dbReference type="SUPFAM" id="SSF103190">
    <property type="entry name" value="Sensory domain-like"/>
    <property type="match status" value="1"/>
</dbReference>
<dbReference type="Gene3D" id="1.10.287.950">
    <property type="entry name" value="Methyl-accepting chemotaxis protein"/>
    <property type="match status" value="1"/>
</dbReference>
<dbReference type="CDD" id="cd06225">
    <property type="entry name" value="HAMP"/>
    <property type="match status" value="1"/>
</dbReference>